<accession>A0A8X6QD45</accession>
<keyword evidence="1" id="KW-0863">Zinc-finger</keyword>
<evidence type="ECO:0000313" key="3">
    <source>
        <dbReference type="EMBL" id="GFU12152.1"/>
    </source>
</evidence>
<gene>
    <name evidence="3" type="ORF">NPIL_666561</name>
</gene>
<comment type="caution">
    <text evidence="3">The sequence shown here is derived from an EMBL/GenBank/DDBJ whole genome shotgun (WGS) entry which is preliminary data.</text>
</comment>
<dbReference type="OrthoDB" id="6466362at2759"/>
<keyword evidence="1" id="KW-0479">Metal-binding</keyword>
<evidence type="ECO:0000256" key="1">
    <source>
        <dbReference type="PROSITE-ProRule" id="PRU00047"/>
    </source>
</evidence>
<dbReference type="GO" id="GO:0003676">
    <property type="term" value="F:nucleic acid binding"/>
    <property type="evidence" value="ECO:0007669"/>
    <property type="project" value="InterPro"/>
</dbReference>
<proteinExistence type="predicted"/>
<name>A0A8X6QD45_NEPPI</name>
<dbReference type="InterPro" id="IPR036875">
    <property type="entry name" value="Znf_CCHC_sf"/>
</dbReference>
<sequence length="185" mass="21633">RTENFRSVRRYFETHPNKDLERRTYRRCFNCHSANHLSYNCPEVKKESEQVRPLSSEVQTCFFVPQKGLPLRDITLGDKTISTFIDTGSSVSFICEDVSTMIVDQQKFSNKYNFLSGIGTDIWGQASLKFTEESVEFHKYEGKNCQDHKESICPETKGSIQEIKPENQRTYKKKRRKAPQYEIVI</sequence>
<dbReference type="PROSITE" id="PS50158">
    <property type="entry name" value="ZF_CCHC"/>
    <property type="match status" value="1"/>
</dbReference>
<dbReference type="GO" id="GO:0008270">
    <property type="term" value="F:zinc ion binding"/>
    <property type="evidence" value="ECO:0007669"/>
    <property type="project" value="UniProtKB-KW"/>
</dbReference>
<keyword evidence="1" id="KW-0862">Zinc</keyword>
<dbReference type="Proteomes" id="UP000887013">
    <property type="component" value="Unassembled WGS sequence"/>
</dbReference>
<keyword evidence="4" id="KW-1185">Reference proteome</keyword>
<reference evidence="3" key="1">
    <citation type="submission" date="2020-08" db="EMBL/GenBank/DDBJ databases">
        <title>Multicomponent nature underlies the extraordinary mechanical properties of spider dragline silk.</title>
        <authorList>
            <person name="Kono N."/>
            <person name="Nakamura H."/>
            <person name="Mori M."/>
            <person name="Yoshida Y."/>
            <person name="Ohtoshi R."/>
            <person name="Malay A.D."/>
            <person name="Moran D.A.P."/>
            <person name="Tomita M."/>
            <person name="Numata K."/>
            <person name="Arakawa K."/>
        </authorList>
    </citation>
    <scope>NUCLEOTIDE SEQUENCE</scope>
</reference>
<organism evidence="3 4">
    <name type="scientific">Nephila pilipes</name>
    <name type="common">Giant wood spider</name>
    <name type="synonym">Nephila maculata</name>
    <dbReference type="NCBI Taxonomy" id="299642"/>
    <lineage>
        <taxon>Eukaryota</taxon>
        <taxon>Metazoa</taxon>
        <taxon>Ecdysozoa</taxon>
        <taxon>Arthropoda</taxon>
        <taxon>Chelicerata</taxon>
        <taxon>Arachnida</taxon>
        <taxon>Araneae</taxon>
        <taxon>Araneomorphae</taxon>
        <taxon>Entelegynae</taxon>
        <taxon>Araneoidea</taxon>
        <taxon>Nephilidae</taxon>
        <taxon>Nephila</taxon>
    </lineage>
</organism>
<dbReference type="EMBL" id="BMAW01029488">
    <property type="protein sequence ID" value="GFU12152.1"/>
    <property type="molecule type" value="Genomic_DNA"/>
</dbReference>
<evidence type="ECO:0000259" key="2">
    <source>
        <dbReference type="PROSITE" id="PS50158"/>
    </source>
</evidence>
<feature type="domain" description="CCHC-type" evidence="2">
    <location>
        <begin position="26"/>
        <end position="43"/>
    </location>
</feature>
<feature type="non-terminal residue" evidence="3">
    <location>
        <position position="1"/>
    </location>
</feature>
<dbReference type="InterPro" id="IPR001878">
    <property type="entry name" value="Znf_CCHC"/>
</dbReference>
<evidence type="ECO:0000313" key="4">
    <source>
        <dbReference type="Proteomes" id="UP000887013"/>
    </source>
</evidence>
<protein>
    <recommendedName>
        <fullName evidence="2">CCHC-type domain-containing protein</fullName>
    </recommendedName>
</protein>
<dbReference type="SUPFAM" id="SSF57756">
    <property type="entry name" value="Retrovirus zinc finger-like domains"/>
    <property type="match status" value="1"/>
</dbReference>
<dbReference type="AlphaFoldDB" id="A0A8X6QD45"/>